<sequence>MPRRRLRNPSIIQNNPNSEETNSEQQTAIGSSNVPETPDEPAKIQTESGGTHRGRGRTLFKDLYELNPVERVKVSRNNLGQPVG</sequence>
<dbReference type="EMBL" id="KN398585">
    <property type="protein sequence ID" value="KHG12936.1"/>
    <property type="molecule type" value="Genomic_DNA"/>
</dbReference>
<feature type="compositionally biased region" description="Polar residues" evidence="1">
    <location>
        <begin position="10"/>
        <end position="35"/>
    </location>
</feature>
<dbReference type="Proteomes" id="UP000032142">
    <property type="component" value="Unassembled WGS sequence"/>
</dbReference>
<gene>
    <name evidence="2" type="ORF">F383_19305</name>
</gene>
<keyword evidence="3" id="KW-1185">Reference proteome</keyword>
<evidence type="ECO:0000313" key="2">
    <source>
        <dbReference type="EMBL" id="KHG12936.1"/>
    </source>
</evidence>
<dbReference type="AlphaFoldDB" id="A0A0B0NPD5"/>
<protein>
    <submittedName>
        <fullName evidence="2">Fkh2</fullName>
    </submittedName>
</protein>
<evidence type="ECO:0000313" key="3">
    <source>
        <dbReference type="Proteomes" id="UP000032142"/>
    </source>
</evidence>
<proteinExistence type="predicted"/>
<accession>A0A0B0NPD5</accession>
<name>A0A0B0NPD5_GOSAR</name>
<evidence type="ECO:0000256" key="1">
    <source>
        <dbReference type="SAM" id="MobiDB-lite"/>
    </source>
</evidence>
<feature type="region of interest" description="Disordered" evidence="1">
    <location>
        <begin position="1"/>
        <end position="57"/>
    </location>
</feature>
<organism evidence="2 3">
    <name type="scientific">Gossypium arboreum</name>
    <name type="common">Tree cotton</name>
    <name type="synonym">Gossypium nanking</name>
    <dbReference type="NCBI Taxonomy" id="29729"/>
    <lineage>
        <taxon>Eukaryota</taxon>
        <taxon>Viridiplantae</taxon>
        <taxon>Streptophyta</taxon>
        <taxon>Embryophyta</taxon>
        <taxon>Tracheophyta</taxon>
        <taxon>Spermatophyta</taxon>
        <taxon>Magnoliopsida</taxon>
        <taxon>eudicotyledons</taxon>
        <taxon>Gunneridae</taxon>
        <taxon>Pentapetalae</taxon>
        <taxon>rosids</taxon>
        <taxon>malvids</taxon>
        <taxon>Malvales</taxon>
        <taxon>Malvaceae</taxon>
        <taxon>Malvoideae</taxon>
        <taxon>Gossypium</taxon>
    </lineage>
</organism>
<reference evidence="3" key="1">
    <citation type="submission" date="2014-09" db="EMBL/GenBank/DDBJ databases">
        <authorList>
            <person name="Mudge J."/>
            <person name="Ramaraj T."/>
            <person name="Lindquist I.E."/>
            <person name="Bharti A.K."/>
            <person name="Sundararajan A."/>
            <person name="Cameron C.T."/>
            <person name="Woodward J.E."/>
            <person name="May G.D."/>
            <person name="Brubaker C."/>
            <person name="Broadhvest J."/>
            <person name="Wilkins T.A."/>
        </authorList>
    </citation>
    <scope>NUCLEOTIDE SEQUENCE</scope>
    <source>
        <strain evidence="3">cv. AKA8401</strain>
    </source>
</reference>